<protein>
    <submittedName>
        <fullName evidence="10">T-box transcription factor TBX2</fullName>
    </submittedName>
</protein>
<dbReference type="Pfam" id="PF00907">
    <property type="entry name" value="T-box"/>
    <property type="match status" value="1"/>
</dbReference>
<keyword evidence="5" id="KW-0804">Transcription</keyword>
<gene>
    <name evidence="10" type="ORF">D915_005892</name>
</gene>
<evidence type="ECO:0000313" key="10">
    <source>
        <dbReference type="EMBL" id="THD22799.1"/>
    </source>
</evidence>
<keyword evidence="4 7" id="KW-0238">DNA-binding</keyword>
<evidence type="ECO:0000256" key="2">
    <source>
        <dbReference type="ARBA" id="ARBA00022473"/>
    </source>
</evidence>
<dbReference type="EMBL" id="JXXN02002518">
    <property type="protein sequence ID" value="THD22799.1"/>
    <property type="molecule type" value="Genomic_DNA"/>
</dbReference>
<dbReference type="PROSITE" id="PS01283">
    <property type="entry name" value="TBOX_1"/>
    <property type="match status" value="1"/>
</dbReference>
<reference evidence="10" key="1">
    <citation type="submission" date="2019-03" db="EMBL/GenBank/DDBJ databases">
        <title>Improved annotation for the trematode Fasciola hepatica.</title>
        <authorList>
            <person name="Choi Y.-J."/>
            <person name="Martin J."/>
            <person name="Mitreva M."/>
        </authorList>
    </citation>
    <scope>NUCLEOTIDE SEQUENCE [LARGE SCALE GENOMIC DNA]</scope>
</reference>
<name>A0A4E0R3H5_FASHE</name>
<organism evidence="10 11">
    <name type="scientific">Fasciola hepatica</name>
    <name type="common">Liver fluke</name>
    <dbReference type="NCBI Taxonomy" id="6192"/>
    <lineage>
        <taxon>Eukaryota</taxon>
        <taxon>Metazoa</taxon>
        <taxon>Spiralia</taxon>
        <taxon>Lophotrochozoa</taxon>
        <taxon>Platyhelminthes</taxon>
        <taxon>Trematoda</taxon>
        <taxon>Digenea</taxon>
        <taxon>Plagiorchiida</taxon>
        <taxon>Echinostomata</taxon>
        <taxon>Echinostomatoidea</taxon>
        <taxon>Fasciolidae</taxon>
        <taxon>Fasciola</taxon>
    </lineage>
</organism>
<dbReference type="InterPro" id="IPR008967">
    <property type="entry name" value="p53-like_TF_DNA-bd_sf"/>
</dbReference>
<dbReference type="Proteomes" id="UP000230066">
    <property type="component" value="Unassembled WGS sequence"/>
</dbReference>
<evidence type="ECO:0000256" key="5">
    <source>
        <dbReference type="ARBA" id="ARBA00023163"/>
    </source>
</evidence>
<evidence type="ECO:0000259" key="9">
    <source>
        <dbReference type="PROSITE" id="PS50252"/>
    </source>
</evidence>
<dbReference type="PROSITE" id="PS50252">
    <property type="entry name" value="TBOX_3"/>
    <property type="match status" value="1"/>
</dbReference>
<dbReference type="Gene3D" id="2.60.40.820">
    <property type="entry name" value="Transcription factor, T-box"/>
    <property type="match status" value="1"/>
</dbReference>
<comment type="caution">
    <text evidence="10">The sequence shown here is derived from an EMBL/GenBank/DDBJ whole genome shotgun (WGS) entry which is preliminary data.</text>
</comment>
<keyword evidence="6 7" id="KW-0539">Nucleus</keyword>
<dbReference type="PANTHER" id="PTHR11267:SF181">
    <property type="entry name" value="OPTOMOTOR-BLIND PROTEIN"/>
    <property type="match status" value="1"/>
</dbReference>
<feature type="region of interest" description="Disordered" evidence="8">
    <location>
        <begin position="676"/>
        <end position="757"/>
    </location>
</feature>
<evidence type="ECO:0000256" key="3">
    <source>
        <dbReference type="ARBA" id="ARBA00023015"/>
    </source>
</evidence>
<dbReference type="GO" id="GO:0000981">
    <property type="term" value="F:DNA-binding transcription factor activity, RNA polymerase II-specific"/>
    <property type="evidence" value="ECO:0007669"/>
    <property type="project" value="TreeGrafter"/>
</dbReference>
<dbReference type="InterPro" id="IPR046360">
    <property type="entry name" value="T-box_DNA-bd"/>
</dbReference>
<dbReference type="GO" id="GO:0000785">
    <property type="term" value="C:chromatin"/>
    <property type="evidence" value="ECO:0007669"/>
    <property type="project" value="TreeGrafter"/>
</dbReference>
<dbReference type="InterPro" id="IPR036960">
    <property type="entry name" value="T-box_sf"/>
</dbReference>
<dbReference type="GO" id="GO:0000978">
    <property type="term" value="F:RNA polymerase II cis-regulatory region sequence-specific DNA binding"/>
    <property type="evidence" value="ECO:0007669"/>
    <property type="project" value="InterPro"/>
</dbReference>
<accession>A0A4E0R3H5</accession>
<dbReference type="InterPro" id="IPR018186">
    <property type="entry name" value="TF_T-box_CS"/>
</dbReference>
<feature type="compositionally biased region" description="Polar residues" evidence="8">
    <location>
        <begin position="743"/>
        <end position="757"/>
    </location>
</feature>
<evidence type="ECO:0000256" key="6">
    <source>
        <dbReference type="ARBA" id="ARBA00023242"/>
    </source>
</evidence>
<feature type="compositionally biased region" description="Low complexity" evidence="8">
    <location>
        <begin position="715"/>
        <end position="727"/>
    </location>
</feature>
<evidence type="ECO:0000313" key="11">
    <source>
        <dbReference type="Proteomes" id="UP000230066"/>
    </source>
</evidence>
<dbReference type="SUPFAM" id="SSF49417">
    <property type="entry name" value="p53-like transcription factors"/>
    <property type="match status" value="1"/>
</dbReference>
<evidence type="ECO:0000256" key="1">
    <source>
        <dbReference type="ARBA" id="ARBA00004123"/>
    </source>
</evidence>
<keyword evidence="3" id="KW-0805">Transcription regulation</keyword>
<dbReference type="GO" id="GO:0005634">
    <property type="term" value="C:nucleus"/>
    <property type="evidence" value="ECO:0007669"/>
    <property type="project" value="UniProtKB-SubCell"/>
</dbReference>
<evidence type="ECO:0000256" key="4">
    <source>
        <dbReference type="ARBA" id="ARBA00023125"/>
    </source>
</evidence>
<feature type="domain" description="T-box" evidence="9">
    <location>
        <begin position="251"/>
        <end position="430"/>
    </location>
</feature>
<dbReference type="GO" id="GO:0001708">
    <property type="term" value="P:cell fate specification"/>
    <property type="evidence" value="ECO:0007669"/>
    <property type="project" value="TreeGrafter"/>
</dbReference>
<feature type="region of interest" description="Disordered" evidence="8">
    <location>
        <begin position="1"/>
        <end position="31"/>
    </location>
</feature>
<feature type="DNA-binding region" description="T-box" evidence="7">
    <location>
        <begin position="256"/>
        <end position="430"/>
    </location>
</feature>
<dbReference type="PANTHER" id="PTHR11267">
    <property type="entry name" value="T-BOX PROTEIN-RELATED"/>
    <property type="match status" value="1"/>
</dbReference>
<keyword evidence="11" id="KW-1185">Reference proteome</keyword>
<evidence type="ECO:0000256" key="8">
    <source>
        <dbReference type="SAM" id="MobiDB-lite"/>
    </source>
</evidence>
<dbReference type="SMART" id="SM00425">
    <property type="entry name" value="TBOX"/>
    <property type="match status" value="1"/>
</dbReference>
<dbReference type="PROSITE" id="PS01264">
    <property type="entry name" value="TBOX_2"/>
    <property type="match status" value="1"/>
</dbReference>
<keyword evidence="2" id="KW-0217">Developmental protein</keyword>
<dbReference type="AlphaFoldDB" id="A0A4E0R3H5"/>
<sequence length="808" mass="88414">MLVNQKSELPVPSTSCTERVTPLSNSPGPNCDSSVKLSKPVISSSWLPIEDTSLLSFASRYCHSMETDQLTAWPFSLGFLSGMDPDQVNHMVNALSTAAMRFMLNGQPSQSSLSNAKHSPPVLTANDQVESVHTASLSYQQSSTDDFEEHCRLFNGRTSIADLVRSDESMYEACTDRAGQTTPSSQLESDHPTDHISSLMSNALVSGNSHSSLSFPSSAITAQGSRKRALDTNGSTQSPYLSGAETPHVELMDAELWRSFHCMTTEMVITKSGRRMFPSFKVRVTGLDPNAKYIMLLDLIAKDEHRYKFHNGKWTVAGKADPEPIRKPYVHPDSPTTGEEWMHKPISFHKLKLTNNVTDRQPFQAVLNSMHKYVPRFHIVRADQTTKLNHCDFTTLVFDETEFIAVTAYQNERITQLKIDNNPFAKGFRDNGTGRREKKRQRTHYGKYTGCLGSPDEDEFSPRLRAMNALTLTTALNGLCSPGNPPNGPSLTWSGSPSGDQFREALKHLQPFGHRLALNEFLSSGFGSGLNHEAAQSKPHFGSPPGYFGLETKTAALNVNEAQSHQRFQHTVHHCPTSEISIADFQSWNGLSSRLVLNRDIPLHSTDVSNTTQPSVLSPTRYPRSPTIFQSGGVARSPGDVTVSENSRPPLLVPPFTAEMAASALATISALVRRDQPSQNSMTEHYATGLPSSYLPTGPAGSFTDLNGRNLTEKGFSGDFSPSGDSSRSLRRPVTPPPAPESTAVSLSSVPSGHNLETVQPTRAAVKRTAPGLGETEQEDIATNRKKSFSISCLLGSFTSNSTNSIQR</sequence>
<feature type="region of interest" description="Disordered" evidence="8">
    <location>
        <begin position="224"/>
        <end position="243"/>
    </location>
</feature>
<comment type="subcellular location">
    <subcellularLocation>
        <location evidence="1 7">Nucleus</location>
    </subcellularLocation>
</comment>
<dbReference type="PRINTS" id="PR00937">
    <property type="entry name" value="TBOX"/>
</dbReference>
<dbReference type="FunFam" id="2.60.40.820:FF:000010">
    <property type="entry name" value="T-box transcription factor TBX6"/>
    <property type="match status" value="1"/>
</dbReference>
<dbReference type="InterPro" id="IPR001699">
    <property type="entry name" value="TF_T-box"/>
</dbReference>
<evidence type="ECO:0000256" key="7">
    <source>
        <dbReference type="PROSITE-ProRule" id="PRU00201"/>
    </source>
</evidence>
<dbReference type="GO" id="GO:0045893">
    <property type="term" value="P:positive regulation of DNA-templated transcription"/>
    <property type="evidence" value="ECO:0007669"/>
    <property type="project" value="InterPro"/>
</dbReference>
<proteinExistence type="predicted"/>